<name>A0A1J4NVQ1_9ACTN</name>
<evidence type="ECO:0000256" key="1">
    <source>
        <dbReference type="SAM" id="SignalP"/>
    </source>
</evidence>
<evidence type="ECO:0000313" key="3">
    <source>
        <dbReference type="Proteomes" id="UP000034196"/>
    </source>
</evidence>
<feature type="chain" id="PRO_5039245918" description="LamG-like jellyroll fold domain-containing protein" evidence="1">
    <location>
        <begin position="25"/>
        <end position="297"/>
    </location>
</feature>
<dbReference type="OrthoDB" id="9802683at2"/>
<dbReference type="Gene3D" id="2.60.120.200">
    <property type="match status" value="1"/>
</dbReference>
<evidence type="ECO:0000313" key="2">
    <source>
        <dbReference type="EMBL" id="OIJ65301.1"/>
    </source>
</evidence>
<accession>A0A1J4NVQ1</accession>
<dbReference type="AlphaFoldDB" id="A0A1J4NVQ1"/>
<dbReference type="EMBL" id="LAVA02000058">
    <property type="protein sequence ID" value="OIJ65301.1"/>
    <property type="molecule type" value="Genomic_DNA"/>
</dbReference>
<keyword evidence="3" id="KW-1185">Reference proteome</keyword>
<feature type="signal peptide" evidence="1">
    <location>
        <begin position="1"/>
        <end position="24"/>
    </location>
</feature>
<protein>
    <recommendedName>
        <fullName evidence="4">LamG-like jellyroll fold domain-containing protein</fullName>
    </recommendedName>
</protein>
<organism evidence="2 3">
    <name type="scientific">Streptomyces mangrovisoli</name>
    <dbReference type="NCBI Taxonomy" id="1428628"/>
    <lineage>
        <taxon>Bacteria</taxon>
        <taxon>Bacillati</taxon>
        <taxon>Actinomycetota</taxon>
        <taxon>Actinomycetes</taxon>
        <taxon>Kitasatosporales</taxon>
        <taxon>Streptomycetaceae</taxon>
        <taxon>Streptomyces</taxon>
    </lineage>
</organism>
<dbReference type="STRING" id="1428628.WN71_023750"/>
<evidence type="ECO:0008006" key="4">
    <source>
        <dbReference type="Google" id="ProtNLM"/>
    </source>
</evidence>
<gene>
    <name evidence="2" type="ORF">WN71_023750</name>
</gene>
<dbReference type="InterPro" id="IPR013320">
    <property type="entry name" value="ConA-like_dom_sf"/>
</dbReference>
<dbReference type="RefSeq" id="WP_046588011.1">
    <property type="nucleotide sequence ID" value="NZ_LAVA02000058.1"/>
</dbReference>
<proteinExistence type="predicted"/>
<dbReference type="Proteomes" id="UP000034196">
    <property type="component" value="Unassembled WGS sequence"/>
</dbReference>
<dbReference type="Pfam" id="PF13385">
    <property type="entry name" value="Laminin_G_3"/>
    <property type="match status" value="1"/>
</dbReference>
<reference evidence="2" key="1">
    <citation type="submission" date="2016-10" db="EMBL/GenBank/DDBJ databases">
        <title>Genome sequence of Streptomyces mangrovisoli MUSC 149.</title>
        <authorList>
            <person name="Lee L.-H."/>
            <person name="Ser H.-L."/>
        </authorList>
    </citation>
    <scope>NUCLEOTIDE SEQUENCE [LARGE SCALE GENOMIC DNA]</scope>
    <source>
        <strain evidence="2">MUSC 149</strain>
    </source>
</reference>
<keyword evidence="1" id="KW-0732">Signal</keyword>
<sequence>MTRGRRVTCLLAVLVAGGVVTQTACGGRPASDAEPVSYDSAVRTDDPALYLPLDSADAAKQPAGALKAVYHHAPGTAPMPNGDRAMLFDGTSQYVEVPDDDSLSVTTTGELTVEAWVRPDTLAFARTTGSGYVNWLGKVSSREVRTEWLARMYSRDNDELRQNRISGYVFNPDGGLGAGSYFEDRITPGEWIHYTLVINTRAKSDAYPAGYVKIYKNGVLRDQDSLDDYDIEPANTDTPMRIGTAGTKSFFKGAIGKVAVYDSEVSKSRLAAHYRAMAESPRTDRTTAKIASCATDD</sequence>
<dbReference type="SUPFAM" id="SSF49899">
    <property type="entry name" value="Concanavalin A-like lectins/glucanases"/>
    <property type="match status" value="1"/>
</dbReference>
<comment type="caution">
    <text evidence="2">The sequence shown here is derived from an EMBL/GenBank/DDBJ whole genome shotgun (WGS) entry which is preliminary data.</text>
</comment>